<dbReference type="InterPro" id="IPR032084">
    <property type="entry name" value="DUF4812"/>
</dbReference>
<dbReference type="Proteomes" id="UP001566132">
    <property type="component" value="Unassembled WGS sequence"/>
</dbReference>
<comment type="caution">
    <text evidence="3">The sequence shown here is derived from an EMBL/GenBank/DDBJ whole genome shotgun (WGS) entry which is preliminary data.</text>
</comment>
<keyword evidence="4" id="KW-1185">Reference proteome</keyword>
<feature type="domain" description="DUF4812" evidence="2">
    <location>
        <begin position="340"/>
        <end position="372"/>
    </location>
</feature>
<proteinExistence type="predicted"/>
<protein>
    <recommendedName>
        <fullName evidence="2">DUF4812 domain-containing protein</fullName>
    </recommendedName>
</protein>
<feature type="region of interest" description="Disordered" evidence="1">
    <location>
        <begin position="214"/>
        <end position="283"/>
    </location>
</feature>
<feature type="compositionally biased region" description="Basic and acidic residues" evidence="1">
    <location>
        <begin position="229"/>
        <end position="238"/>
    </location>
</feature>
<evidence type="ECO:0000256" key="1">
    <source>
        <dbReference type="SAM" id="MobiDB-lite"/>
    </source>
</evidence>
<feature type="compositionally biased region" description="Basic and acidic residues" evidence="1">
    <location>
        <begin position="248"/>
        <end position="258"/>
    </location>
</feature>
<evidence type="ECO:0000313" key="3">
    <source>
        <dbReference type="EMBL" id="KAL1506711.1"/>
    </source>
</evidence>
<dbReference type="EMBL" id="JBDJPC010000004">
    <property type="protein sequence ID" value="KAL1506711.1"/>
    <property type="molecule type" value="Genomic_DNA"/>
</dbReference>
<sequence>MVTSRTISPKSSNGDIKRRDIVSPIMNAISNFNLAKKLHKENLEHNPLPDTITNSIYRKLQMQRILDKDPGLALSDENFACGVGWKGYPGYGPNKCTKLKIYRPKTCSHHPKKYDIDNDRPSTVSSFERKWRFIRQNKVNPIDLAICWDLCPENPEDEPKPPIHIDGSNGSQAPAVFTLVHTPKDENDEIIPKCDGVHSCGPIFDHGAKANQEKDFIFDRPRTSVSKSSDSKSSDLKKRTQSANNLHKCSESNSEKHSKTSGSSGSSKTKQETRYKSTPNLYENNEKNQTQCTKHTCKKLGGRLCVACELKNLPGERNSKTEYKMAFKAGVPQKYKHIRDDYPEHWRLTTVYQHSYKPLHTRKRNLLQTVFK</sequence>
<evidence type="ECO:0000259" key="2">
    <source>
        <dbReference type="Pfam" id="PF16071"/>
    </source>
</evidence>
<dbReference type="Pfam" id="PF16071">
    <property type="entry name" value="DUF4812"/>
    <property type="match status" value="1"/>
</dbReference>
<dbReference type="AlphaFoldDB" id="A0ABD1F086"/>
<name>A0ABD1F086_HYPHA</name>
<organism evidence="3 4">
    <name type="scientific">Hypothenemus hampei</name>
    <name type="common">Coffee berry borer</name>
    <dbReference type="NCBI Taxonomy" id="57062"/>
    <lineage>
        <taxon>Eukaryota</taxon>
        <taxon>Metazoa</taxon>
        <taxon>Ecdysozoa</taxon>
        <taxon>Arthropoda</taxon>
        <taxon>Hexapoda</taxon>
        <taxon>Insecta</taxon>
        <taxon>Pterygota</taxon>
        <taxon>Neoptera</taxon>
        <taxon>Endopterygota</taxon>
        <taxon>Coleoptera</taxon>
        <taxon>Polyphaga</taxon>
        <taxon>Cucujiformia</taxon>
        <taxon>Curculionidae</taxon>
        <taxon>Scolytinae</taxon>
        <taxon>Hypothenemus</taxon>
    </lineage>
</organism>
<evidence type="ECO:0000313" key="4">
    <source>
        <dbReference type="Proteomes" id="UP001566132"/>
    </source>
</evidence>
<accession>A0ABD1F086</accession>
<reference evidence="3 4" key="1">
    <citation type="submission" date="2024-05" db="EMBL/GenBank/DDBJ databases">
        <title>Genetic variation in Jamaican populations of the coffee berry borer (Hypothenemus hampei).</title>
        <authorList>
            <person name="Errbii M."/>
            <person name="Myrie A."/>
        </authorList>
    </citation>
    <scope>NUCLEOTIDE SEQUENCE [LARGE SCALE GENOMIC DNA]</scope>
    <source>
        <strain evidence="3">JA-Hopewell-2020-01-JO</strain>
        <tissue evidence="3">Whole body</tissue>
    </source>
</reference>
<gene>
    <name evidence="3" type="ORF">ABEB36_006024</name>
</gene>